<sequence length="259" mass="29331">MKNLKIQALQKAFSIFELFASNSKTELSASEIGKSLNFPTGTLYRFLSDLETAGYLKQDKVTKKYQLGLKFLELGAIVSNQIDLRKVAFPYLEELRVNLNENVNLGILDGHEVVYLERLENARLVRINVRVGSRIPIHCSSIGKVLLANQPENKFEGILEKLDFRRFTEFTITDKDLFLKEICKIRSQGFAISDREFADDIRTVSAPIYNSSGVIEGAFNVSAPSYRLSYDLIDREVIPTIKKIGEAISRSIGFQGFYN</sequence>
<feature type="domain" description="IclR-ED" evidence="7">
    <location>
        <begin position="70"/>
        <end position="254"/>
    </location>
</feature>
<dbReference type="GO" id="GO:0003677">
    <property type="term" value="F:DNA binding"/>
    <property type="evidence" value="ECO:0007669"/>
    <property type="project" value="UniProtKB-KW"/>
</dbReference>
<dbReference type="Proteomes" id="UP000581688">
    <property type="component" value="Unassembled WGS sequence"/>
</dbReference>
<dbReference type="InterPro" id="IPR029016">
    <property type="entry name" value="GAF-like_dom_sf"/>
</dbReference>
<proteinExistence type="predicted"/>
<dbReference type="InterPro" id="IPR036388">
    <property type="entry name" value="WH-like_DNA-bd_sf"/>
</dbReference>
<evidence type="ECO:0000256" key="3">
    <source>
        <dbReference type="ARBA" id="ARBA00023163"/>
    </source>
</evidence>
<dbReference type="Gene3D" id="3.30.450.40">
    <property type="match status" value="1"/>
</dbReference>
<dbReference type="RefSeq" id="WP_174496961.1">
    <property type="nucleotide sequence ID" value="NZ_CADDWK010000010.1"/>
</dbReference>
<evidence type="ECO:0000256" key="4">
    <source>
        <dbReference type="ARBA" id="ARBA00058938"/>
    </source>
</evidence>
<dbReference type="PROSITE" id="PS51078">
    <property type="entry name" value="ICLR_ED"/>
    <property type="match status" value="1"/>
</dbReference>
<dbReference type="Pfam" id="PF01614">
    <property type="entry name" value="IclR_C"/>
    <property type="match status" value="1"/>
</dbReference>
<dbReference type="FunFam" id="1.10.10.10:FF:000056">
    <property type="entry name" value="IclR family transcriptional regulator"/>
    <property type="match status" value="1"/>
</dbReference>
<dbReference type="AlphaFoldDB" id="A0A841Q7L4"/>
<name>A0A841Q7L4_9BACI</name>
<evidence type="ECO:0000256" key="5">
    <source>
        <dbReference type="ARBA" id="ARBA00070406"/>
    </source>
</evidence>
<dbReference type="PANTHER" id="PTHR30136:SF24">
    <property type="entry name" value="HTH-TYPE TRANSCRIPTIONAL REPRESSOR ALLR"/>
    <property type="match status" value="1"/>
</dbReference>
<feature type="domain" description="HTH iclR-type" evidence="6">
    <location>
        <begin position="6"/>
        <end position="69"/>
    </location>
</feature>
<keyword evidence="3" id="KW-0804">Transcription</keyword>
<evidence type="ECO:0000256" key="2">
    <source>
        <dbReference type="ARBA" id="ARBA00023125"/>
    </source>
</evidence>
<dbReference type="Pfam" id="PF09339">
    <property type="entry name" value="HTH_IclR"/>
    <property type="match status" value="1"/>
</dbReference>
<dbReference type="InterPro" id="IPR005471">
    <property type="entry name" value="Tscrpt_reg_IclR_N"/>
</dbReference>
<dbReference type="InterPro" id="IPR014757">
    <property type="entry name" value="Tscrpt_reg_IclR_C"/>
</dbReference>
<dbReference type="PANTHER" id="PTHR30136">
    <property type="entry name" value="HELIX-TURN-HELIX TRANSCRIPTIONAL REGULATOR, ICLR FAMILY"/>
    <property type="match status" value="1"/>
</dbReference>
<evidence type="ECO:0000313" key="9">
    <source>
        <dbReference type="Proteomes" id="UP000581688"/>
    </source>
</evidence>
<keyword evidence="1" id="KW-0805">Transcription regulation</keyword>
<accession>A0A841Q7L4</accession>
<protein>
    <recommendedName>
        <fullName evidence="5">Glycerol operon regulatory protein</fullName>
    </recommendedName>
</protein>
<organism evidence="8 9">
    <name type="scientific">Salirhabdus euzebyi</name>
    <dbReference type="NCBI Taxonomy" id="394506"/>
    <lineage>
        <taxon>Bacteria</taxon>
        <taxon>Bacillati</taxon>
        <taxon>Bacillota</taxon>
        <taxon>Bacilli</taxon>
        <taxon>Bacillales</taxon>
        <taxon>Bacillaceae</taxon>
        <taxon>Salirhabdus</taxon>
    </lineage>
</organism>
<gene>
    <name evidence="8" type="ORF">HNQ94_003058</name>
</gene>
<evidence type="ECO:0000259" key="6">
    <source>
        <dbReference type="PROSITE" id="PS51077"/>
    </source>
</evidence>
<dbReference type="Gene3D" id="1.10.10.10">
    <property type="entry name" value="Winged helix-like DNA-binding domain superfamily/Winged helix DNA-binding domain"/>
    <property type="match status" value="1"/>
</dbReference>
<evidence type="ECO:0000256" key="1">
    <source>
        <dbReference type="ARBA" id="ARBA00023015"/>
    </source>
</evidence>
<dbReference type="PROSITE" id="PS51077">
    <property type="entry name" value="HTH_ICLR"/>
    <property type="match status" value="1"/>
</dbReference>
<dbReference type="SUPFAM" id="SSF55781">
    <property type="entry name" value="GAF domain-like"/>
    <property type="match status" value="1"/>
</dbReference>
<evidence type="ECO:0000259" key="7">
    <source>
        <dbReference type="PROSITE" id="PS51078"/>
    </source>
</evidence>
<dbReference type="EMBL" id="JACHGH010000010">
    <property type="protein sequence ID" value="MBB6454569.1"/>
    <property type="molecule type" value="Genomic_DNA"/>
</dbReference>
<comment type="function">
    <text evidence="4">May be an activator protein for the gylABX operon.</text>
</comment>
<dbReference type="InterPro" id="IPR036390">
    <property type="entry name" value="WH_DNA-bd_sf"/>
</dbReference>
<dbReference type="GO" id="GO:0003700">
    <property type="term" value="F:DNA-binding transcription factor activity"/>
    <property type="evidence" value="ECO:0007669"/>
    <property type="project" value="TreeGrafter"/>
</dbReference>
<dbReference type="InterPro" id="IPR050707">
    <property type="entry name" value="HTH_MetabolicPath_Reg"/>
</dbReference>
<evidence type="ECO:0000313" key="8">
    <source>
        <dbReference type="EMBL" id="MBB6454569.1"/>
    </source>
</evidence>
<dbReference type="SMART" id="SM00346">
    <property type="entry name" value="HTH_ICLR"/>
    <property type="match status" value="1"/>
</dbReference>
<keyword evidence="9" id="KW-1185">Reference proteome</keyword>
<comment type="caution">
    <text evidence="8">The sequence shown here is derived from an EMBL/GenBank/DDBJ whole genome shotgun (WGS) entry which is preliminary data.</text>
</comment>
<dbReference type="SUPFAM" id="SSF46785">
    <property type="entry name" value="Winged helix' DNA-binding domain"/>
    <property type="match status" value="1"/>
</dbReference>
<reference evidence="8 9" key="1">
    <citation type="submission" date="2020-08" db="EMBL/GenBank/DDBJ databases">
        <title>Genomic Encyclopedia of Type Strains, Phase IV (KMG-IV): sequencing the most valuable type-strain genomes for metagenomic binning, comparative biology and taxonomic classification.</title>
        <authorList>
            <person name="Goeker M."/>
        </authorList>
    </citation>
    <scope>NUCLEOTIDE SEQUENCE [LARGE SCALE GENOMIC DNA]</scope>
    <source>
        <strain evidence="8 9">DSM 19612</strain>
    </source>
</reference>
<keyword evidence="2 8" id="KW-0238">DNA-binding</keyword>
<dbReference type="GO" id="GO:0045892">
    <property type="term" value="P:negative regulation of DNA-templated transcription"/>
    <property type="evidence" value="ECO:0007669"/>
    <property type="project" value="TreeGrafter"/>
</dbReference>